<evidence type="ECO:0008006" key="11">
    <source>
        <dbReference type="Google" id="ProtNLM"/>
    </source>
</evidence>
<protein>
    <recommendedName>
        <fullName evidence="11">Centromere protein Cenp-K</fullName>
    </recommendedName>
</protein>
<dbReference type="GO" id="GO:0000070">
    <property type="term" value="P:mitotic sister chromatid segregation"/>
    <property type="evidence" value="ECO:0007669"/>
    <property type="project" value="TreeGrafter"/>
</dbReference>
<dbReference type="Proteomes" id="UP000799440">
    <property type="component" value="Unassembled WGS sequence"/>
</dbReference>
<evidence type="ECO:0000256" key="6">
    <source>
        <dbReference type="ARBA" id="ARBA00023242"/>
    </source>
</evidence>
<dbReference type="PANTHER" id="PTHR14401:SF6">
    <property type="entry name" value="CENTROMERE PROTEIN K"/>
    <property type="match status" value="1"/>
</dbReference>
<evidence type="ECO:0000313" key="9">
    <source>
        <dbReference type="EMBL" id="KAF2743676.1"/>
    </source>
</evidence>
<evidence type="ECO:0000256" key="7">
    <source>
        <dbReference type="ARBA" id="ARBA00023328"/>
    </source>
</evidence>
<keyword evidence="10" id="KW-1185">Reference proteome</keyword>
<proteinExistence type="inferred from homology"/>
<name>A0A6A6V1I6_9PLEO</name>
<dbReference type="GO" id="GO:0051382">
    <property type="term" value="P:kinetochore assembly"/>
    <property type="evidence" value="ECO:0007669"/>
    <property type="project" value="InterPro"/>
</dbReference>
<reference evidence="9" key="1">
    <citation type="journal article" date="2020" name="Stud. Mycol.">
        <title>101 Dothideomycetes genomes: a test case for predicting lifestyles and emergence of pathogens.</title>
        <authorList>
            <person name="Haridas S."/>
            <person name="Albert R."/>
            <person name="Binder M."/>
            <person name="Bloem J."/>
            <person name="Labutti K."/>
            <person name="Salamov A."/>
            <person name="Andreopoulos B."/>
            <person name="Baker S."/>
            <person name="Barry K."/>
            <person name="Bills G."/>
            <person name="Bluhm B."/>
            <person name="Cannon C."/>
            <person name="Castanera R."/>
            <person name="Culley D."/>
            <person name="Daum C."/>
            <person name="Ezra D."/>
            <person name="Gonzalez J."/>
            <person name="Henrissat B."/>
            <person name="Kuo A."/>
            <person name="Liang C."/>
            <person name="Lipzen A."/>
            <person name="Lutzoni F."/>
            <person name="Magnuson J."/>
            <person name="Mondo S."/>
            <person name="Nolan M."/>
            <person name="Ohm R."/>
            <person name="Pangilinan J."/>
            <person name="Park H.-J."/>
            <person name="Ramirez L."/>
            <person name="Alfaro M."/>
            <person name="Sun H."/>
            <person name="Tritt A."/>
            <person name="Yoshinaga Y."/>
            <person name="Zwiers L.-H."/>
            <person name="Turgeon B."/>
            <person name="Goodwin S."/>
            <person name="Spatafora J."/>
            <person name="Crous P."/>
            <person name="Grigoriev I."/>
        </authorList>
    </citation>
    <scope>NUCLEOTIDE SEQUENCE</scope>
    <source>
        <strain evidence="9">CBS 119925</strain>
    </source>
</reference>
<gene>
    <name evidence="9" type="ORF">M011DRAFT_450878</name>
</gene>
<dbReference type="OrthoDB" id="9445768at2759"/>
<evidence type="ECO:0000256" key="4">
    <source>
        <dbReference type="ARBA" id="ARBA00022454"/>
    </source>
</evidence>
<organism evidence="9 10">
    <name type="scientific">Sporormia fimetaria CBS 119925</name>
    <dbReference type="NCBI Taxonomy" id="1340428"/>
    <lineage>
        <taxon>Eukaryota</taxon>
        <taxon>Fungi</taxon>
        <taxon>Dikarya</taxon>
        <taxon>Ascomycota</taxon>
        <taxon>Pezizomycotina</taxon>
        <taxon>Dothideomycetes</taxon>
        <taxon>Pleosporomycetidae</taxon>
        <taxon>Pleosporales</taxon>
        <taxon>Sporormiaceae</taxon>
        <taxon>Sporormia</taxon>
    </lineage>
</organism>
<dbReference type="GO" id="GO:0005634">
    <property type="term" value="C:nucleus"/>
    <property type="evidence" value="ECO:0007669"/>
    <property type="project" value="UniProtKB-SubCell"/>
</dbReference>
<comment type="similarity">
    <text evidence="3">Belongs to the CENP-K/MCM22 family.</text>
</comment>
<dbReference type="InterPro" id="IPR020993">
    <property type="entry name" value="Centromere_CenpK"/>
</dbReference>
<evidence type="ECO:0000256" key="2">
    <source>
        <dbReference type="ARBA" id="ARBA00004584"/>
    </source>
</evidence>
<sequence>MAQQARDETLARIRQYAAQARELQETQMDMDASATETRLESTIQELQNQVEQQKAALETSNTDLSSAAYASSDPRTKLQQLHRLKHAYTRLTPTAPFLPSKGSALPALLALRTVQQNVHGTKEAIRSTEYQIRSTEARLRKEEANLRDVNLLTQTMEKRIQQLQTQQEQRSIRSPEELAQELIIAKRERKRVYDEKTQQLGEDFNLFVEQILSPMLAAEELGGPVVGDMPEVGESTLAVGFTKRGAAKKAKKAPSDKLRQKKIDQIWGNMAVGEGGEELSEAEAADQEMRALVEKLFTKLHGPGGGKEYVEIERDSAAARFLVRAKIAQFHPRDARRLRMIDFGRELNS</sequence>
<dbReference type="AlphaFoldDB" id="A0A6A6V1I6"/>
<feature type="coiled-coil region" evidence="8">
    <location>
        <begin position="6"/>
        <end position="63"/>
    </location>
</feature>
<comment type="subcellular location">
    <subcellularLocation>
        <location evidence="2">Chromosome</location>
        <location evidence="2">Centromere</location>
    </subcellularLocation>
    <subcellularLocation>
        <location evidence="1">Nucleus</location>
    </subcellularLocation>
</comment>
<keyword evidence="4" id="KW-0158">Chromosome</keyword>
<dbReference type="PANTHER" id="PTHR14401">
    <property type="entry name" value="CENTROMERE PROTEIN K"/>
    <property type="match status" value="1"/>
</dbReference>
<evidence type="ECO:0000256" key="5">
    <source>
        <dbReference type="ARBA" id="ARBA00023054"/>
    </source>
</evidence>
<dbReference type="EMBL" id="MU006595">
    <property type="protein sequence ID" value="KAF2743676.1"/>
    <property type="molecule type" value="Genomic_DNA"/>
</dbReference>
<accession>A0A6A6V1I6</accession>
<evidence type="ECO:0000313" key="10">
    <source>
        <dbReference type="Proteomes" id="UP000799440"/>
    </source>
</evidence>
<evidence type="ECO:0000256" key="3">
    <source>
        <dbReference type="ARBA" id="ARBA00005795"/>
    </source>
</evidence>
<keyword evidence="7" id="KW-0137">Centromere</keyword>
<keyword evidence="6" id="KW-0539">Nucleus</keyword>
<dbReference type="GO" id="GO:0000775">
    <property type="term" value="C:chromosome, centromeric region"/>
    <property type="evidence" value="ECO:0007669"/>
    <property type="project" value="UniProtKB-SubCell"/>
</dbReference>
<keyword evidence="5 8" id="KW-0175">Coiled coil</keyword>
<feature type="coiled-coil region" evidence="8">
    <location>
        <begin position="125"/>
        <end position="166"/>
    </location>
</feature>
<evidence type="ECO:0000256" key="1">
    <source>
        <dbReference type="ARBA" id="ARBA00004123"/>
    </source>
</evidence>
<evidence type="ECO:0000256" key="8">
    <source>
        <dbReference type="SAM" id="Coils"/>
    </source>
</evidence>